<protein>
    <submittedName>
        <fullName evidence="1">Uncharacterized protein</fullName>
    </submittedName>
</protein>
<dbReference type="EMBL" id="LN853414">
    <property type="protein sequence ID" value="CRY95884.1"/>
    <property type="molecule type" value="Genomic_DNA"/>
</dbReference>
<reference evidence="1" key="1">
    <citation type="submission" date="2015-06" db="EMBL/GenBank/DDBJ databases">
        <authorList>
            <person name="Joergensen T."/>
        </authorList>
    </citation>
    <scope>NUCLEOTIDE SEQUENCE</scope>
    <source>
        <strain evidence="1">RGFK0806</strain>
    </source>
</reference>
<proteinExistence type="predicted"/>
<dbReference type="AlphaFoldDB" id="A0A0H5Q3B8"/>
<accession>A0A0H5Q3B8</accession>
<sequence length="218" mass="24811">MTKSICFGIPTAWYTYSTWVEWLLQWLSSQTTYEVTTKWANSNTKCVAYSALIDAAREAHSDYLVILETNHVVQMPLQDFLERIQHFNCVISPPRYPGAGGQDVFRTLPMFFDCKTPETMPPKDQPFEIKTASTGVVALKDDVIEMLKPLFYFNLHDGLGGAARIVPIYCYDGDDMDEERVDLAYSLFNNIRRCGFGAWADPGILTANLRLSGYESYR</sequence>
<name>A0A0H5Q3B8_9ZZZZ</name>
<evidence type="ECO:0000313" key="1">
    <source>
        <dbReference type="EMBL" id="CRY95884.1"/>
    </source>
</evidence>
<organism evidence="1">
    <name type="scientific">uncultured prokaryote</name>
    <dbReference type="NCBI Taxonomy" id="198431"/>
    <lineage>
        <taxon>unclassified sequences</taxon>
        <taxon>environmental samples</taxon>
    </lineage>
</organism>
<reference evidence="1" key="2">
    <citation type="submission" date="2015-07" db="EMBL/GenBank/DDBJ databases">
        <title>Plasmids, circular viruses and viroids from rat gut.</title>
        <authorList>
            <person name="Jorgensen T.J."/>
            <person name="Hansen M.A."/>
            <person name="Xu Z."/>
            <person name="Tabak M.A."/>
            <person name="Sorensen S.J."/>
            <person name="Hansen L.H."/>
        </authorList>
    </citation>
    <scope>NUCLEOTIDE SEQUENCE</scope>
    <source>
        <strain evidence="1">RGFK0806</strain>
    </source>
</reference>